<dbReference type="InterPro" id="IPR036038">
    <property type="entry name" value="Aminotransferase-like"/>
</dbReference>
<evidence type="ECO:0000256" key="5">
    <source>
        <dbReference type="ARBA" id="ARBA00005072"/>
    </source>
</evidence>
<comment type="similarity">
    <text evidence="6">Belongs to the class-IV pyridoxal-phosphate-dependent aminotransferase family.</text>
</comment>
<evidence type="ECO:0000256" key="7">
    <source>
        <dbReference type="ARBA" id="ARBA00013053"/>
    </source>
</evidence>
<dbReference type="UniPathway" id="UPA00049">
    <property type="reaction ID" value="UER00062"/>
</dbReference>
<dbReference type="PANTHER" id="PTHR11825:SF44">
    <property type="entry name" value="BRANCHED-CHAIN-AMINO-ACID AMINOTRANSFERASE"/>
    <property type="match status" value="1"/>
</dbReference>
<feature type="modified residue" description="N6-(pyridoxal phosphate)lysine" evidence="17">
    <location>
        <position position="175"/>
    </location>
</feature>
<evidence type="ECO:0000256" key="8">
    <source>
        <dbReference type="ARBA" id="ARBA00018179"/>
    </source>
</evidence>
<dbReference type="Proteomes" id="UP000288395">
    <property type="component" value="Unassembled WGS sequence"/>
</dbReference>
<evidence type="ECO:0000256" key="13">
    <source>
        <dbReference type="ARBA" id="ARBA00023304"/>
    </source>
</evidence>
<dbReference type="GO" id="GO:0009098">
    <property type="term" value="P:L-leucine biosynthetic process"/>
    <property type="evidence" value="ECO:0007669"/>
    <property type="project" value="UniProtKB-UniPathway"/>
</dbReference>
<dbReference type="UniPathway" id="UPA00047">
    <property type="reaction ID" value="UER00058"/>
</dbReference>
<keyword evidence="11 18" id="KW-0808">Transferase</keyword>
<evidence type="ECO:0000256" key="4">
    <source>
        <dbReference type="ARBA" id="ARBA00004931"/>
    </source>
</evidence>
<evidence type="ECO:0000313" key="19">
    <source>
        <dbReference type="Proteomes" id="UP000288395"/>
    </source>
</evidence>
<dbReference type="AlphaFoldDB" id="A0A432VUA0"/>
<gene>
    <name evidence="18" type="ORF">CWE08_08895</name>
</gene>
<reference evidence="19" key="1">
    <citation type="journal article" date="2018" name="Front. Microbiol.">
        <title>Genome-Based Analysis Reveals the Taxonomy and Diversity of the Family Idiomarinaceae.</title>
        <authorList>
            <person name="Liu Y."/>
            <person name="Lai Q."/>
            <person name="Shao Z."/>
        </authorList>
    </citation>
    <scope>NUCLEOTIDE SEQUENCE [LARGE SCALE GENOMIC DNA]</scope>
    <source>
        <strain evidence="19">GBPy7</strain>
    </source>
</reference>
<comment type="catalytic activity">
    <reaction evidence="14">
        <text>L-valine + 2-oxoglutarate = 3-methyl-2-oxobutanoate + L-glutamate</text>
        <dbReference type="Rhea" id="RHEA:24813"/>
        <dbReference type="ChEBI" id="CHEBI:11851"/>
        <dbReference type="ChEBI" id="CHEBI:16810"/>
        <dbReference type="ChEBI" id="CHEBI:29985"/>
        <dbReference type="ChEBI" id="CHEBI:57762"/>
        <dbReference type="EC" id="2.6.1.42"/>
    </reaction>
</comment>
<dbReference type="GO" id="GO:0004084">
    <property type="term" value="F:branched-chain-amino-acid transaminase activity"/>
    <property type="evidence" value="ECO:0007669"/>
    <property type="project" value="UniProtKB-EC"/>
</dbReference>
<dbReference type="GO" id="GO:0009097">
    <property type="term" value="P:isoleucine biosynthetic process"/>
    <property type="evidence" value="ECO:0007669"/>
    <property type="project" value="UniProtKB-UniPathway"/>
</dbReference>
<dbReference type="NCBIfam" id="TIGR01123">
    <property type="entry name" value="ilvE_II"/>
    <property type="match status" value="1"/>
</dbReference>
<evidence type="ECO:0000256" key="11">
    <source>
        <dbReference type="ARBA" id="ARBA00022679"/>
    </source>
</evidence>
<comment type="function">
    <text evidence="2">Acts on leucine, isoleucine and valine.</text>
</comment>
<dbReference type="OrthoDB" id="9804984at2"/>
<dbReference type="PANTHER" id="PTHR11825">
    <property type="entry name" value="SUBGROUP IIII AMINOTRANSFERASE"/>
    <property type="match status" value="1"/>
</dbReference>
<dbReference type="GO" id="GO:0009099">
    <property type="term" value="P:L-valine biosynthetic process"/>
    <property type="evidence" value="ECO:0007669"/>
    <property type="project" value="UniProtKB-UniPathway"/>
</dbReference>
<name>A0A432VUA0_9GAMM</name>
<protein>
    <recommendedName>
        <fullName evidence="8">Branched-chain-amino-acid aminotransferase</fullName>
        <ecNumber evidence="7">2.6.1.42</ecNumber>
    </recommendedName>
</protein>
<comment type="pathway">
    <text evidence="4">Amino-acid biosynthesis; L-valine biosynthesis; L-valine from pyruvate: step 4/4.</text>
</comment>
<comment type="catalytic activity">
    <reaction evidence="16">
        <text>L-leucine + 2-oxoglutarate = 4-methyl-2-oxopentanoate + L-glutamate</text>
        <dbReference type="Rhea" id="RHEA:18321"/>
        <dbReference type="ChEBI" id="CHEBI:16810"/>
        <dbReference type="ChEBI" id="CHEBI:17865"/>
        <dbReference type="ChEBI" id="CHEBI:29985"/>
        <dbReference type="ChEBI" id="CHEBI:57427"/>
        <dbReference type="EC" id="2.6.1.42"/>
    </reaction>
</comment>
<evidence type="ECO:0000256" key="12">
    <source>
        <dbReference type="ARBA" id="ARBA00022898"/>
    </source>
</evidence>
<dbReference type="EC" id="2.6.1.42" evidence="7"/>
<dbReference type="InterPro" id="IPR033939">
    <property type="entry name" value="BCAT_family"/>
</dbReference>
<keyword evidence="12" id="KW-0663">Pyridoxal phosphate</keyword>
<evidence type="ECO:0000256" key="15">
    <source>
        <dbReference type="ARBA" id="ARBA00048798"/>
    </source>
</evidence>
<evidence type="ECO:0000256" key="16">
    <source>
        <dbReference type="ARBA" id="ARBA00049229"/>
    </source>
</evidence>
<evidence type="ECO:0000256" key="2">
    <source>
        <dbReference type="ARBA" id="ARBA00003109"/>
    </source>
</evidence>
<dbReference type="InterPro" id="IPR001544">
    <property type="entry name" value="Aminotrans_IV"/>
</dbReference>
<dbReference type="UniPathway" id="UPA00048">
    <property type="reaction ID" value="UER00073"/>
</dbReference>
<comment type="caution">
    <text evidence="18">The sequence shown here is derived from an EMBL/GenBank/DDBJ whole genome shotgun (WGS) entry which is preliminary data.</text>
</comment>
<sequence length="334" mass="36293">MAAFGTQFMPNMVHTTFAENAWSKPKLVSSDSVSLHPGAHVLHYASTCFEGLKAFKHDDGSVYVFRMDRNIARMQQSSSLLHLPNFPAELLEKMILSGLAEVLDDIPAPPSSMYIRPTHIGTEAAIGKAASPSNSSMLYVLFSQVGAYFSGGDVALRLLIEEDAMRCAAHMGMVKSGGNYASAMGPILRAKEQYQADQVLFCPQGDVQETGAANFILIDGNEIITKALDSSFLHGVTRDSILTIARDFGMDVQERTLSVEELLERAGKPGCEAALSGTAAVLAPVGTLIHEGKEHHIGNGEPGPTTLKLRKTLNEIQWGKREDRHGWLRKVNKT</sequence>
<organism evidence="18 19">
    <name type="scientific">Aliidiomarina iranensis</name>
    <dbReference type="NCBI Taxonomy" id="1434071"/>
    <lineage>
        <taxon>Bacteria</taxon>
        <taxon>Pseudomonadati</taxon>
        <taxon>Pseudomonadota</taxon>
        <taxon>Gammaproteobacteria</taxon>
        <taxon>Alteromonadales</taxon>
        <taxon>Idiomarinaceae</taxon>
        <taxon>Aliidiomarina</taxon>
    </lineage>
</organism>
<evidence type="ECO:0000256" key="14">
    <source>
        <dbReference type="ARBA" id="ARBA00048212"/>
    </source>
</evidence>
<comment type="cofactor">
    <cofactor evidence="1">
        <name>pyridoxal 5'-phosphate</name>
        <dbReference type="ChEBI" id="CHEBI:597326"/>
    </cofactor>
</comment>
<keyword evidence="19" id="KW-1185">Reference proteome</keyword>
<dbReference type="InterPro" id="IPR043132">
    <property type="entry name" value="BCAT-like_C"/>
</dbReference>
<proteinExistence type="inferred from homology"/>
<comment type="pathway">
    <text evidence="3">Amino-acid biosynthesis; L-isoleucine biosynthesis; L-isoleucine from 2-oxobutanoate: step 4/4.</text>
</comment>
<dbReference type="Gene3D" id="3.30.470.10">
    <property type="match status" value="1"/>
</dbReference>
<dbReference type="CDD" id="cd01557">
    <property type="entry name" value="BCAT_beta_family"/>
    <property type="match status" value="1"/>
</dbReference>
<dbReference type="EMBL" id="PIPJ01000006">
    <property type="protein sequence ID" value="RUO20020.1"/>
    <property type="molecule type" value="Genomic_DNA"/>
</dbReference>
<comment type="pathway">
    <text evidence="5">Amino-acid biosynthesis; L-leucine biosynthesis; L-leucine from 3-methyl-2-oxobutanoate: step 4/4.</text>
</comment>
<dbReference type="Pfam" id="PF01063">
    <property type="entry name" value="Aminotran_4"/>
    <property type="match status" value="1"/>
</dbReference>
<dbReference type="Gene3D" id="3.20.10.10">
    <property type="entry name" value="D-amino Acid Aminotransferase, subunit A, domain 2"/>
    <property type="match status" value="1"/>
</dbReference>
<dbReference type="InterPro" id="IPR043131">
    <property type="entry name" value="BCAT-like_N"/>
</dbReference>
<dbReference type="PIRSF" id="PIRSF006468">
    <property type="entry name" value="BCAT1"/>
    <property type="match status" value="1"/>
</dbReference>
<dbReference type="NCBIfam" id="NF009897">
    <property type="entry name" value="PRK13357.1"/>
    <property type="match status" value="1"/>
</dbReference>
<accession>A0A432VUA0</accession>
<dbReference type="RefSeq" id="WP_126767613.1">
    <property type="nucleotide sequence ID" value="NZ_PIPJ01000006.1"/>
</dbReference>
<evidence type="ECO:0000256" key="9">
    <source>
        <dbReference type="ARBA" id="ARBA00022576"/>
    </source>
</evidence>
<evidence type="ECO:0000313" key="18">
    <source>
        <dbReference type="EMBL" id="RUO20020.1"/>
    </source>
</evidence>
<evidence type="ECO:0000256" key="6">
    <source>
        <dbReference type="ARBA" id="ARBA00009320"/>
    </source>
</evidence>
<evidence type="ECO:0000256" key="17">
    <source>
        <dbReference type="PIRSR" id="PIRSR006468-1"/>
    </source>
</evidence>
<keyword evidence="10" id="KW-0028">Amino-acid biosynthesis</keyword>
<evidence type="ECO:0000256" key="10">
    <source>
        <dbReference type="ARBA" id="ARBA00022605"/>
    </source>
</evidence>
<dbReference type="SUPFAM" id="SSF56752">
    <property type="entry name" value="D-aminoacid aminotransferase-like PLP-dependent enzymes"/>
    <property type="match status" value="1"/>
</dbReference>
<keyword evidence="13" id="KW-0100">Branched-chain amino acid biosynthesis</keyword>
<evidence type="ECO:0000256" key="3">
    <source>
        <dbReference type="ARBA" id="ARBA00004824"/>
    </source>
</evidence>
<dbReference type="InterPro" id="IPR005786">
    <property type="entry name" value="B_amino_transII"/>
</dbReference>
<keyword evidence="9 18" id="KW-0032">Aminotransferase</keyword>
<comment type="catalytic activity">
    <reaction evidence="15">
        <text>L-isoleucine + 2-oxoglutarate = (S)-3-methyl-2-oxopentanoate + L-glutamate</text>
        <dbReference type="Rhea" id="RHEA:24801"/>
        <dbReference type="ChEBI" id="CHEBI:16810"/>
        <dbReference type="ChEBI" id="CHEBI:29985"/>
        <dbReference type="ChEBI" id="CHEBI:35146"/>
        <dbReference type="ChEBI" id="CHEBI:58045"/>
        <dbReference type="EC" id="2.6.1.42"/>
    </reaction>
</comment>
<evidence type="ECO:0000256" key="1">
    <source>
        <dbReference type="ARBA" id="ARBA00001933"/>
    </source>
</evidence>